<dbReference type="InterPro" id="IPR000073">
    <property type="entry name" value="AB_hydrolase_1"/>
</dbReference>
<dbReference type="PANTHER" id="PTHR37017:SF11">
    <property type="entry name" value="ESTERASE_LIPASE_THIOESTERASE DOMAIN-CONTAINING PROTEIN"/>
    <property type="match status" value="1"/>
</dbReference>
<geneLocation type="plasmid" evidence="2">
    <name>p3unnamed</name>
</geneLocation>
<comment type="caution">
    <text evidence="2">The sequence shown here is derived from an EMBL/GenBank/DDBJ whole genome shotgun (WGS) entry which is preliminary data.</text>
</comment>
<organism evidence="2 3">
    <name type="scientific">Azospirillum argentinense</name>
    <dbReference type="NCBI Taxonomy" id="2970906"/>
    <lineage>
        <taxon>Bacteria</taxon>
        <taxon>Pseudomonadati</taxon>
        <taxon>Pseudomonadota</taxon>
        <taxon>Alphaproteobacteria</taxon>
        <taxon>Rhodospirillales</taxon>
        <taxon>Azospirillaceae</taxon>
        <taxon>Azospirillum</taxon>
    </lineage>
</organism>
<evidence type="ECO:0000313" key="3">
    <source>
        <dbReference type="Proteomes" id="UP000236268"/>
    </source>
</evidence>
<sequence>MSRESVHGPVATSVILVHGAFADGSAWSRVIPLLQAQGLEAIAVQNPLTSLDEDVAHVQRAIDRAKGPVVLVGHSWGGAVITQIGNQDKVKALVYVAAFAPGIGQSPNDTLKPFPPSPGLSSVSMDRAGYLHLSAESLAANFAQDVPAAEAALLAATQGPVHAGCFRTRVTAAAWEHKPSWYIVASEDRMLPPAFLRATAERIGARTVEIGASHIPHASQPDAVAAVIIEAAGAR</sequence>
<dbReference type="Proteomes" id="UP000236268">
    <property type="component" value="Unassembled WGS sequence"/>
</dbReference>
<dbReference type="Pfam" id="PF12697">
    <property type="entry name" value="Abhydrolase_6"/>
    <property type="match status" value="1"/>
</dbReference>
<keyword evidence="2" id="KW-0614">Plasmid</keyword>
<protein>
    <recommendedName>
        <fullName evidence="1">AB hydrolase-1 domain-containing protein</fullName>
    </recommendedName>
</protein>
<dbReference type="InterPro" id="IPR029058">
    <property type="entry name" value="AB_hydrolase_fold"/>
</dbReference>
<evidence type="ECO:0000313" key="2">
    <source>
        <dbReference type="EMBL" id="PNQ99669.1"/>
    </source>
</evidence>
<dbReference type="AlphaFoldDB" id="A0A2K1G4R6"/>
<proteinExistence type="predicted"/>
<dbReference type="InterPro" id="IPR052897">
    <property type="entry name" value="Sec-Metab_Biosynth_Hydrolase"/>
</dbReference>
<gene>
    <name evidence="2" type="ORF">C1S70_06830</name>
</gene>
<name>A0A2K1G4R6_9PROT</name>
<accession>A0A2K1G4R6</accession>
<dbReference type="SUPFAM" id="SSF53474">
    <property type="entry name" value="alpha/beta-Hydrolases"/>
    <property type="match status" value="1"/>
</dbReference>
<feature type="domain" description="AB hydrolase-1" evidence="1">
    <location>
        <begin position="14"/>
        <end position="227"/>
    </location>
</feature>
<reference evidence="2 3" key="1">
    <citation type="submission" date="2018-01" db="EMBL/GenBank/DDBJ databases">
        <title>Whole genome sequence of Azospirillum brasilense REC3 isolated from strawberry roots.</title>
        <authorList>
            <person name="Fontana C.A."/>
            <person name="Salazar S.M."/>
            <person name="Bassi D."/>
            <person name="Puglisi E."/>
            <person name="Lovaisa N.C."/>
            <person name="Toffoli L.M."/>
            <person name="Pedraza R."/>
            <person name="Cocconcelli P.S."/>
        </authorList>
    </citation>
    <scope>NUCLEOTIDE SEQUENCE [LARGE SCALE GENOMIC DNA]</scope>
    <source>
        <strain evidence="2 3">REC3</strain>
        <plasmid evidence="2">p3unnamed</plasmid>
    </source>
</reference>
<dbReference type="Gene3D" id="3.40.50.1820">
    <property type="entry name" value="alpha/beta hydrolase"/>
    <property type="match status" value="1"/>
</dbReference>
<dbReference type="RefSeq" id="WP_103039477.1">
    <property type="nucleotide sequence ID" value="NZ_POWG01000005.1"/>
</dbReference>
<dbReference type="PANTHER" id="PTHR37017">
    <property type="entry name" value="AB HYDROLASE-1 DOMAIN-CONTAINING PROTEIN-RELATED"/>
    <property type="match status" value="1"/>
</dbReference>
<evidence type="ECO:0000259" key="1">
    <source>
        <dbReference type="Pfam" id="PF12697"/>
    </source>
</evidence>
<dbReference type="EMBL" id="POWG01000005">
    <property type="protein sequence ID" value="PNQ99669.1"/>
    <property type="molecule type" value="Genomic_DNA"/>
</dbReference>